<accession>A0A8B7YPM1</accession>
<protein>
    <submittedName>
        <fullName evidence="4">Uncharacterized protein LOC110980745</fullName>
    </submittedName>
</protein>
<evidence type="ECO:0000313" key="3">
    <source>
        <dbReference type="Proteomes" id="UP000694845"/>
    </source>
</evidence>
<name>A0A8B7YPM1_ACAPL</name>
<dbReference type="Proteomes" id="UP000694845">
    <property type="component" value="Unplaced"/>
</dbReference>
<gene>
    <name evidence="4" type="primary">LOC110980745</name>
</gene>
<keyword evidence="3" id="KW-1185">Reference proteome</keyword>
<dbReference type="GeneID" id="110980745"/>
<dbReference type="AlphaFoldDB" id="A0A8B7YPM1"/>
<dbReference type="RefSeq" id="XP_022093381.1">
    <property type="nucleotide sequence ID" value="XM_022237689.1"/>
</dbReference>
<dbReference type="OrthoDB" id="6134084at2759"/>
<keyword evidence="1" id="KW-0812">Transmembrane</keyword>
<reference evidence="4" key="1">
    <citation type="submission" date="2025-08" db="UniProtKB">
        <authorList>
            <consortium name="RefSeq"/>
        </authorList>
    </citation>
    <scope>IDENTIFICATION</scope>
</reference>
<dbReference type="PROSITE" id="PS50948">
    <property type="entry name" value="PAN"/>
    <property type="match status" value="1"/>
</dbReference>
<keyword evidence="1" id="KW-1133">Transmembrane helix</keyword>
<dbReference type="OMA" id="CDANIGS"/>
<dbReference type="Pfam" id="PF00024">
    <property type="entry name" value="PAN_1"/>
    <property type="match status" value="1"/>
</dbReference>
<dbReference type="SUPFAM" id="SSF57414">
    <property type="entry name" value="Hairpin loop containing domain-like"/>
    <property type="match status" value="1"/>
</dbReference>
<dbReference type="InterPro" id="IPR003609">
    <property type="entry name" value="Pan_app"/>
</dbReference>
<sequence length="318" mass="35652">MTRLDAGVEVLGLIIFGGMVIFVFGDQCNPLSKTKYAAENCVLQGFTYAHTTVRSRVTCERACSLDGRCKSFNFNDCNKTCELNLATRREHPRNFTAAQGRVYFDEDEETPRHSPCDNTCTYFDAVPGWRLVFRGVAGRGMKLSDMWTAACGDPGVMATAGSCRDDSLHEAWRSGALAVRWVKLSLCDFIGCRAELIFDGTGSDILNWFTKDRLISSPWKDLNSSSEINFFGIEGDVFFQHRRFFINHKYGSCPWDYGWLIVVDSLEMNGCDWERSQAYPIILCSTAEGYVRWEDAVTGGSSAAIARADYLTIHIDAE</sequence>
<organism evidence="3 4">
    <name type="scientific">Acanthaster planci</name>
    <name type="common">Crown-of-thorns starfish</name>
    <dbReference type="NCBI Taxonomy" id="133434"/>
    <lineage>
        <taxon>Eukaryota</taxon>
        <taxon>Metazoa</taxon>
        <taxon>Echinodermata</taxon>
        <taxon>Eleutherozoa</taxon>
        <taxon>Asterozoa</taxon>
        <taxon>Asteroidea</taxon>
        <taxon>Valvatacea</taxon>
        <taxon>Valvatida</taxon>
        <taxon>Acanthasteridae</taxon>
        <taxon>Acanthaster</taxon>
    </lineage>
</organism>
<feature type="domain" description="Apple" evidence="2">
    <location>
        <begin position="28"/>
        <end position="108"/>
    </location>
</feature>
<evidence type="ECO:0000313" key="4">
    <source>
        <dbReference type="RefSeq" id="XP_022093381.1"/>
    </source>
</evidence>
<keyword evidence="1" id="KW-0472">Membrane</keyword>
<evidence type="ECO:0000256" key="1">
    <source>
        <dbReference type="SAM" id="Phobius"/>
    </source>
</evidence>
<feature type="transmembrane region" description="Helical" evidence="1">
    <location>
        <begin position="6"/>
        <end position="25"/>
    </location>
</feature>
<dbReference type="Gene3D" id="3.50.4.10">
    <property type="entry name" value="Hepatocyte Growth Factor"/>
    <property type="match status" value="1"/>
</dbReference>
<proteinExistence type="predicted"/>
<dbReference type="KEGG" id="aplc:110980745"/>
<evidence type="ECO:0000259" key="2">
    <source>
        <dbReference type="PROSITE" id="PS50948"/>
    </source>
</evidence>